<keyword evidence="2" id="KW-0732">Signal</keyword>
<dbReference type="RefSeq" id="WP_190925351.1">
    <property type="nucleotide sequence ID" value="NZ_JACXAC010000004.1"/>
</dbReference>
<dbReference type="Proteomes" id="UP000606003">
    <property type="component" value="Unassembled WGS sequence"/>
</dbReference>
<feature type="compositionally biased region" description="Basic and acidic residues" evidence="1">
    <location>
        <begin position="135"/>
        <end position="147"/>
    </location>
</feature>
<proteinExistence type="predicted"/>
<dbReference type="EMBL" id="JACXAC010000004">
    <property type="protein sequence ID" value="MBD2723082.1"/>
    <property type="molecule type" value="Genomic_DNA"/>
</dbReference>
<sequence>MSSLPKFLCAALLGLLVLTAAPAAQAQTYGPPAWGPPVPQGTQFYYIPEIDGYYDLYAQQYIVFQNGQWVALPPSYYDPYPFHPVILDYRGRQPWVFVNAHRDRYPRRVVVVQPRRAIPPGQVRRAYRDGYQQGRYEDNRGHGHDNNNGRGRSRRD</sequence>
<accession>A0ABR8JSX3</accession>
<feature type="chain" id="PRO_5046657708" description="WG repeat-containing protein" evidence="2">
    <location>
        <begin position="27"/>
        <end position="156"/>
    </location>
</feature>
<keyword evidence="4" id="KW-1185">Reference proteome</keyword>
<protein>
    <recommendedName>
        <fullName evidence="5">WG repeat-containing protein</fullName>
    </recommendedName>
</protein>
<name>A0ABR8JSX3_9BACT</name>
<organism evidence="3 4">
    <name type="scientific">Hymenobacter armeniacus</name>
    <dbReference type="NCBI Taxonomy" id="2771358"/>
    <lineage>
        <taxon>Bacteria</taxon>
        <taxon>Pseudomonadati</taxon>
        <taxon>Bacteroidota</taxon>
        <taxon>Cytophagia</taxon>
        <taxon>Cytophagales</taxon>
        <taxon>Hymenobacteraceae</taxon>
        <taxon>Hymenobacter</taxon>
    </lineage>
</organism>
<feature type="region of interest" description="Disordered" evidence="1">
    <location>
        <begin position="133"/>
        <end position="156"/>
    </location>
</feature>
<evidence type="ECO:0008006" key="5">
    <source>
        <dbReference type="Google" id="ProtNLM"/>
    </source>
</evidence>
<feature type="signal peptide" evidence="2">
    <location>
        <begin position="1"/>
        <end position="26"/>
    </location>
</feature>
<evidence type="ECO:0000256" key="1">
    <source>
        <dbReference type="SAM" id="MobiDB-lite"/>
    </source>
</evidence>
<evidence type="ECO:0000313" key="4">
    <source>
        <dbReference type="Proteomes" id="UP000606003"/>
    </source>
</evidence>
<evidence type="ECO:0000313" key="3">
    <source>
        <dbReference type="EMBL" id="MBD2723082.1"/>
    </source>
</evidence>
<gene>
    <name evidence="3" type="ORF">IC234_13180</name>
</gene>
<comment type="caution">
    <text evidence="3">The sequence shown here is derived from an EMBL/GenBank/DDBJ whole genome shotgun (WGS) entry which is preliminary data.</text>
</comment>
<reference evidence="3 4" key="1">
    <citation type="submission" date="2020-09" db="EMBL/GenBank/DDBJ databases">
        <authorList>
            <person name="Kim M.K."/>
        </authorList>
    </citation>
    <scope>NUCLEOTIDE SEQUENCE [LARGE SCALE GENOMIC DNA]</scope>
    <source>
        <strain evidence="3 4">BT189</strain>
    </source>
</reference>
<evidence type="ECO:0000256" key="2">
    <source>
        <dbReference type="SAM" id="SignalP"/>
    </source>
</evidence>